<dbReference type="InterPro" id="IPR001509">
    <property type="entry name" value="Epimerase_deHydtase"/>
</dbReference>
<dbReference type="SUPFAM" id="SSF51735">
    <property type="entry name" value="NAD(P)-binding Rossmann-fold domains"/>
    <property type="match status" value="1"/>
</dbReference>
<accession>A0ABU1VPY3</accession>
<evidence type="ECO:0000313" key="3">
    <source>
        <dbReference type="EMBL" id="MDR7099514.1"/>
    </source>
</evidence>
<dbReference type="InterPro" id="IPR036291">
    <property type="entry name" value="NAD(P)-bd_dom_sf"/>
</dbReference>
<proteinExistence type="predicted"/>
<name>A0ABU1VPY3_9GAMM</name>
<dbReference type="PANTHER" id="PTHR14097:SF8">
    <property type="entry name" value="NAD(P)-BINDING DOMAIN-CONTAINING PROTEIN"/>
    <property type="match status" value="1"/>
</dbReference>
<evidence type="ECO:0000256" key="1">
    <source>
        <dbReference type="ARBA" id="ARBA00004370"/>
    </source>
</evidence>
<dbReference type="EMBL" id="JAVDVW010000001">
    <property type="protein sequence ID" value="MDR7099514.1"/>
    <property type="molecule type" value="Genomic_DNA"/>
</dbReference>
<evidence type="ECO:0000259" key="2">
    <source>
        <dbReference type="Pfam" id="PF01370"/>
    </source>
</evidence>
<dbReference type="Proteomes" id="UP001267878">
    <property type="component" value="Unassembled WGS sequence"/>
</dbReference>
<dbReference type="Gene3D" id="3.40.50.720">
    <property type="entry name" value="NAD(P)-binding Rossmann-like Domain"/>
    <property type="match status" value="1"/>
</dbReference>
<dbReference type="RefSeq" id="WP_310053708.1">
    <property type="nucleotide sequence ID" value="NZ_JAVDVW010000001.1"/>
</dbReference>
<protein>
    <submittedName>
        <fullName evidence="3">Uncharacterized protein YbjT (DUF2867 family)</fullName>
    </submittedName>
</protein>
<comment type="subcellular location">
    <subcellularLocation>
        <location evidence="1">Membrane</location>
    </subcellularLocation>
</comment>
<gene>
    <name evidence="3" type="ORF">J2X04_001861</name>
</gene>
<evidence type="ECO:0000313" key="4">
    <source>
        <dbReference type="Proteomes" id="UP001267878"/>
    </source>
</evidence>
<dbReference type="PANTHER" id="PTHR14097">
    <property type="entry name" value="OXIDOREDUCTASE HTATIP2"/>
    <property type="match status" value="1"/>
</dbReference>
<dbReference type="Pfam" id="PF01370">
    <property type="entry name" value="Epimerase"/>
    <property type="match status" value="1"/>
</dbReference>
<reference evidence="3 4" key="1">
    <citation type="submission" date="2023-07" db="EMBL/GenBank/DDBJ databases">
        <title>Sorghum-associated microbial communities from plants grown in Nebraska, USA.</title>
        <authorList>
            <person name="Schachtman D."/>
        </authorList>
    </citation>
    <scope>NUCLEOTIDE SEQUENCE [LARGE SCALE GENOMIC DNA]</scope>
    <source>
        <strain evidence="3 4">BE187</strain>
    </source>
</reference>
<comment type="caution">
    <text evidence="3">The sequence shown here is derived from an EMBL/GenBank/DDBJ whole genome shotgun (WGS) entry which is preliminary data.</text>
</comment>
<sequence>MRTLLTGATGLVGQGVLRECLQDRRVSHVTALGRHASGHAHTKLDDLITPDFADLHAIAPRLHPYDACLYCAGAPPIGTSEAEYRHVTLDLTTHVARTLARLNPALTFIYISGAHSNPDSKLMPLRIKGETERALAALPIRTIMLRPGGIQPVNGVTSPHTALALIYAVGAPFMGLGVRLMPSVMTTTERVGRAMLQLLHQPDPPRIVENAEINRLGS</sequence>
<organism evidence="3 4">
    <name type="scientific">Agrilutibacter niabensis</name>
    <dbReference type="NCBI Taxonomy" id="380628"/>
    <lineage>
        <taxon>Bacteria</taxon>
        <taxon>Pseudomonadati</taxon>
        <taxon>Pseudomonadota</taxon>
        <taxon>Gammaproteobacteria</taxon>
        <taxon>Lysobacterales</taxon>
        <taxon>Lysobacteraceae</taxon>
        <taxon>Agrilutibacter</taxon>
    </lineage>
</organism>
<keyword evidence="4" id="KW-1185">Reference proteome</keyword>
<feature type="domain" description="NAD-dependent epimerase/dehydratase" evidence="2">
    <location>
        <begin position="4"/>
        <end position="121"/>
    </location>
</feature>